<dbReference type="Proteomes" id="UP000515811">
    <property type="component" value="Chromosome"/>
</dbReference>
<evidence type="ECO:0000313" key="2">
    <source>
        <dbReference type="Proteomes" id="UP000515811"/>
    </source>
</evidence>
<proteinExistence type="predicted"/>
<gene>
    <name evidence="1" type="ORF">H9K76_03385</name>
</gene>
<name>A0A7G9RW37_9BURK</name>
<reference evidence="1 2" key="1">
    <citation type="submission" date="2020-08" db="EMBL/GenBank/DDBJ databases">
        <title>Genome sequence of Diaphorobacter ruginosibacter DSM 27467T.</title>
        <authorList>
            <person name="Hyun D.-W."/>
            <person name="Bae J.-W."/>
        </authorList>
    </citation>
    <scope>NUCLEOTIDE SEQUENCE [LARGE SCALE GENOMIC DNA]</scope>
    <source>
        <strain evidence="1 2">DSM 27467</strain>
    </source>
</reference>
<dbReference type="RefSeq" id="WP_187600822.1">
    <property type="nucleotide sequence ID" value="NZ_CP060714.1"/>
</dbReference>
<accession>A0A7G9RW37</accession>
<dbReference type="EMBL" id="CP060714">
    <property type="protein sequence ID" value="QNN59812.1"/>
    <property type="molecule type" value="Genomic_DNA"/>
</dbReference>
<protein>
    <submittedName>
        <fullName evidence="1">Uncharacterized protein</fullName>
    </submittedName>
</protein>
<evidence type="ECO:0000313" key="1">
    <source>
        <dbReference type="EMBL" id="QNN59812.1"/>
    </source>
</evidence>
<sequence length="95" mass="10015">MGTNADADADADAATGDTLAGIVADTSACAPPLDPRISHAGAHATAMDAYFHRLGVRTTSVVRNPGASEHMIVCFMTYPNSPHRRPFSDSAFIFH</sequence>
<keyword evidence="2" id="KW-1185">Reference proteome</keyword>
<dbReference type="KEGG" id="drg:H9K76_03385"/>
<dbReference type="AlphaFoldDB" id="A0A7G9RW37"/>
<organism evidence="1 2">
    <name type="scientific">Diaphorobacter ruginosibacter</name>
    <dbReference type="NCBI Taxonomy" id="1715720"/>
    <lineage>
        <taxon>Bacteria</taxon>
        <taxon>Pseudomonadati</taxon>
        <taxon>Pseudomonadota</taxon>
        <taxon>Betaproteobacteria</taxon>
        <taxon>Burkholderiales</taxon>
        <taxon>Comamonadaceae</taxon>
        <taxon>Diaphorobacter</taxon>
    </lineage>
</organism>